<evidence type="ECO:0000256" key="3">
    <source>
        <dbReference type="ARBA" id="ARBA00022722"/>
    </source>
</evidence>
<proteinExistence type="inferred from homology"/>
<dbReference type="Pfam" id="PF02130">
    <property type="entry name" value="YbeY"/>
    <property type="match status" value="1"/>
</dbReference>
<evidence type="ECO:0000256" key="6">
    <source>
        <dbReference type="ARBA" id="ARBA00022801"/>
    </source>
</evidence>
<dbReference type="Gene3D" id="3.40.390.30">
    <property type="entry name" value="Metalloproteases ('zincins'), catalytic domain"/>
    <property type="match status" value="1"/>
</dbReference>
<evidence type="ECO:0000256" key="1">
    <source>
        <dbReference type="ARBA" id="ARBA00001947"/>
    </source>
</evidence>
<organism evidence="8">
    <name type="scientific">hydrothermal vent metagenome</name>
    <dbReference type="NCBI Taxonomy" id="652676"/>
    <lineage>
        <taxon>unclassified sequences</taxon>
        <taxon>metagenomes</taxon>
        <taxon>ecological metagenomes</taxon>
    </lineage>
</organism>
<dbReference type="NCBIfam" id="TIGR00043">
    <property type="entry name" value="rRNA maturation RNase YbeY"/>
    <property type="match status" value="1"/>
</dbReference>
<keyword evidence="4" id="KW-0479">Metal-binding</keyword>
<keyword evidence="7" id="KW-0862">Zinc</keyword>
<keyword evidence="3" id="KW-0540">Nuclease</keyword>
<protein>
    <submittedName>
        <fullName evidence="8">Metal-dependent hydrolase YbeY, involved in rRNA and/or ribosome maturation and assembly</fullName>
    </submittedName>
</protein>
<dbReference type="PANTHER" id="PTHR46986">
    <property type="entry name" value="ENDORIBONUCLEASE YBEY, CHLOROPLASTIC"/>
    <property type="match status" value="1"/>
</dbReference>
<accession>A0A3B0WTL9</accession>
<gene>
    <name evidence="8" type="ORF">MNBD_GAMMA07-2552</name>
</gene>
<dbReference type="AlphaFoldDB" id="A0A3B0WTL9"/>
<evidence type="ECO:0000313" key="8">
    <source>
        <dbReference type="EMBL" id="VAW55870.1"/>
    </source>
</evidence>
<dbReference type="PANTHER" id="PTHR46986:SF1">
    <property type="entry name" value="ENDORIBONUCLEASE YBEY, CHLOROPLASTIC"/>
    <property type="match status" value="1"/>
</dbReference>
<dbReference type="EMBL" id="UOFF01000131">
    <property type="protein sequence ID" value="VAW55870.1"/>
    <property type="molecule type" value="Genomic_DNA"/>
</dbReference>
<evidence type="ECO:0000256" key="5">
    <source>
        <dbReference type="ARBA" id="ARBA00022759"/>
    </source>
</evidence>
<comment type="cofactor">
    <cofactor evidence="1">
        <name>Zn(2+)</name>
        <dbReference type="ChEBI" id="CHEBI:29105"/>
    </cofactor>
</comment>
<dbReference type="GO" id="GO:0004222">
    <property type="term" value="F:metalloendopeptidase activity"/>
    <property type="evidence" value="ECO:0007669"/>
    <property type="project" value="InterPro"/>
</dbReference>
<sequence length="171" mass="19349">MSIQLDIQLADDLPKSLEEPPSRRLLCLWAQTAWQGNDTAESNLSLRIVSTVESQQLNHDYRGKNTSTNVLSFPMQMETDEPSISNLILGDLAICAEVVEREAQQQHIALQAHWAHMVVHGMLHLQGFDHIQDSDAEQMEKCETKIMLKLGFANPYLHKLSDTDDALRIET</sequence>
<dbReference type="InterPro" id="IPR023091">
    <property type="entry name" value="MetalPrtase_cat_dom_sf_prd"/>
</dbReference>
<comment type="similarity">
    <text evidence="2">Belongs to the endoribonuclease YbeY family.</text>
</comment>
<dbReference type="HAMAP" id="MF_00009">
    <property type="entry name" value="Endoribonucl_YbeY"/>
    <property type="match status" value="1"/>
</dbReference>
<dbReference type="SUPFAM" id="SSF55486">
    <property type="entry name" value="Metalloproteases ('zincins'), catalytic domain"/>
    <property type="match status" value="1"/>
</dbReference>
<dbReference type="InterPro" id="IPR002036">
    <property type="entry name" value="YbeY"/>
</dbReference>
<name>A0A3B0WTL9_9ZZZZ</name>
<dbReference type="GO" id="GO:0046872">
    <property type="term" value="F:metal ion binding"/>
    <property type="evidence" value="ECO:0007669"/>
    <property type="project" value="UniProtKB-KW"/>
</dbReference>
<evidence type="ECO:0000256" key="4">
    <source>
        <dbReference type="ARBA" id="ARBA00022723"/>
    </source>
</evidence>
<evidence type="ECO:0000256" key="7">
    <source>
        <dbReference type="ARBA" id="ARBA00022833"/>
    </source>
</evidence>
<dbReference type="InterPro" id="IPR020549">
    <property type="entry name" value="YbeY_CS"/>
</dbReference>
<keyword evidence="6 8" id="KW-0378">Hydrolase</keyword>
<dbReference type="PROSITE" id="PS01306">
    <property type="entry name" value="UPF0054"/>
    <property type="match status" value="1"/>
</dbReference>
<keyword evidence="5" id="KW-0255">Endonuclease</keyword>
<dbReference type="GO" id="GO:0006364">
    <property type="term" value="P:rRNA processing"/>
    <property type="evidence" value="ECO:0007669"/>
    <property type="project" value="InterPro"/>
</dbReference>
<dbReference type="GO" id="GO:0004519">
    <property type="term" value="F:endonuclease activity"/>
    <property type="evidence" value="ECO:0007669"/>
    <property type="project" value="UniProtKB-KW"/>
</dbReference>
<evidence type="ECO:0000256" key="2">
    <source>
        <dbReference type="ARBA" id="ARBA00010875"/>
    </source>
</evidence>
<reference evidence="8" key="1">
    <citation type="submission" date="2018-06" db="EMBL/GenBank/DDBJ databases">
        <authorList>
            <person name="Zhirakovskaya E."/>
        </authorList>
    </citation>
    <scope>NUCLEOTIDE SEQUENCE</scope>
</reference>